<dbReference type="AlphaFoldDB" id="A0A1Z5KLM5"/>
<protein>
    <submittedName>
        <fullName evidence="1">Uncharacterized protein</fullName>
    </submittedName>
</protein>
<gene>
    <name evidence="1" type="ORF">FisN_9Lu117</name>
</gene>
<sequence>MMVLPNTFEAWAMQSSTAETIDKAAVISWSDLPCQGDFLIDFDQLHFSPIDQTTASMDQKHGSPPPSPRSLSEELLCHCTLPSHAPHLKKKTVRFAEIAQIRTYDVILGDHPSCHGGMALQLDWTHQGTEFVHLDVYDTASRHRNMAQLHLTFFQRRERLRQLTGMSGCELLRAEFDLLSHQEMSPAILRRTASFL</sequence>
<accession>A0A1Z5KLM5</accession>
<keyword evidence="2" id="KW-1185">Reference proteome</keyword>
<evidence type="ECO:0000313" key="2">
    <source>
        <dbReference type="Proteomes" id="UP000198406"/>
    </source>
</evidence>
<name>A0A1Z5KLM5_FISSO</name>
<proteinExistence type="predicted"/>
<organism evidence="1 2">
    <name type="scientific">Fistulifera solaris</name>
    <name type="common">Oleaginous diatom</name>
    <dbReference type="NCBI Taxonomy" id="1519565"/>
    <lineage>
        <taxon>Eukaryota</taxon>
        <taxon>Sar</taxon>
        <taxon>Stramenopiles</taxon>
        <taxon>Ochrophyta</taxon>
        <taxon>Bacillariophyta</taxon>
        <taxon>Bacillariophyceae</taxon>
        <taxon>Bacillariophycidae</taxon>
        <taxon>Naviculales</taxon>
        <taxon>Naviculaceae</taxon>
        <taxon>Fistulifera</taxon>
    </lineage>
</organism>
<dbReference type="EMBL" id="BDSP01000252">
    <property type="protein sequence ID" value="GAX26838.1"/>
    <property type="molecule type" value="Genomic_DNA"/>
</dbReference>
<dbReference type="InParanoid" id="A0A1Z5KLM5"/>
<dbReference type="OrthoDB" id="48791at2759"/>
<reference evidence="1 2" key="1">
    <citation type="journal article" date="2015" name="Plant Cell">
        <title>Oil accumulation by the oleaginous diatom Fistulifera solaris as revealed by the genome and transcriptome.</title>
        <authorList>
            <person name="Tanaka T."/>
            <person name="Maeda Y."/>
            <person name="Veluchamy A."/>
            <person name="Tanaka M."/>
            <person name="Abida H."/>
            <person name="Marechal E."/>
            <person name="Bowler C."/>
            <person name="Muto M."/>
            <person name="Sunaga Y."/>
            <person name="Tanaka M."/>
            <person name="Yoshino T."/>
            <person name="Taniguchi T."/>
            <person name="Fukuda Y."/>
            <person name="Nemoto M."/>
            <person name="Matsumoto M."/>
            <person name="Wong P.S."/>
            <person name="Aburatani S."/>
            <person name="Fujibuchi W."/>
        </authorList>
    </citation>
    <scope>NUCLEOTIDE SEQUENCE [LARGE SCALE GENOMIC DNA]</scope>
    <source>
        <strain evidence="1 2">JPCC DA0580</strain>
    </source>
</reference>
<dbReference type="Proteomes" id="UP000198406">
    <property type="component" value="Unassembled WGS sequence"/>
</dbReference>
<comment type="caution">
    <text evidence="1">The sequence shown here is derived from an EMBL/GenBank/DDBJ whole genome shotgun (WGS) entry which is preliminary data.</text>
</comment>
<evidence type="ECO:0000313" key="1">
    <source>
        <dbReference type="EMBL" id="GAX26838.1"/>
    </source>
</evidence>